<evidence type="ECO:0000259" key="7">
    <source>
        <dbReference type="PROSITE" id="PS51296"/>
    </source>
</evidence>
<keyword evidence="4" id="KW-0411">Iron-sulfur</keyword>
<keyword evidence="2" id="KW-0479">Metal-binding</keyword>
<dbReference type="InterPro" id="IPR017941">
    <property type="entry name" value="Rieske_2Fe-2S"/>
</dbReference>
<evidence type="ECO:0000313" key="8">
    <source>
        <dbReference type="EMBL" id="NQE34123.1"/>
    </source>
</evidence>
<dbReference type="Proteomes" id="UP000702425">
    <property type="component" value="Unassembled WGS sequence"/>
</dbReference>
<dbReference type="SUPFAM" id="SSF50022">
    <property type="entry name" value="ISP domain"/>
    <property type="match status" value="1"/>
</dbReference>
<comment type="caution">
    <text evidence="8">The sequence shown here is derived from an EMBL/GenBank/DDBJ whole genome shotgun (WGS) entry which is preliminary data.</text>
</comment>
<reference evidence="8 9" key="1">
    <citation type="journal article" date="2020" name="Sci. Rep.">
        <title>A novel cyanobacterial geosmin producer, revising GeoA distribution and dispersion patterns in Bacteria.</title>
        <authorList>
            <person name="Churro C."/>
            <person name="Semedo-Aguiar A.P."/>
            <person name="Silva A.D."/>
            <person name="Pereira-Leal J.B."/>
            <person name="Leite R.B."/>
        </authorList>
    </citation>
    <scope>NUCLEOTIDE SEQUENCE [LARGE SCALE GENOMIC DNA]</scope>
    <source>
        <strain evidence="8 9">IPMA8</strain>
    </source>
</reference>
<dbReference type="PANTHER" id="PTHR21496">
    <property type="entry name" value="FERREDOXIN-RELATED"/>
    <property type="match status" value="1"/>
</dbReference>
<keyword evidence="3" id="KW-0408">Iron</keyword>
<dbReference type="InterPro" id="IPR036922">
    <property type="entry name" value="Rieske_2Fe-2S_sf"/>
</dbReference>
<evidence type="ECO:0000256" key="5">
    <source>
        <dbReference type="ARBA" id="ARBA00034078"/>
    </source>
</evidence>
<dbReference type="RefSeq" id="WP_172186742.1">
    <property type="nucleotide sequence ID" value="NZ_CAWPPK010000168.1"/>
</dbReference>
<feature type="domain" description="Rieske" evidence="7">
    <location>
        <begin position="2"/>
        <end position="97"/>
    </location>
</feature>
<evidence type="ECO:0000256" key="2">
    <source>
        <dbReference type="ARBA" id="ARBA00022723"/>
    </source>
</evidence>
<dbReference type="Gene3D" id="2.102.10.10">
    <property type="entry name" value="Rieske [2Fe-2S] iron-sulphur domain"/>
    <property type="match status" value="1"/>
</dbReference>
<dbReference type="EMBL" id="SRRZ01000025">
    <property type="protein sequence ID" value="NQE34123.1"/>
    <property type="molecule type" value="Genomic_DNA"/>
</dbReference>
<accession>A0ABX2CWX5</accession>
<evidence type="ECO:0000256" key="1">
    <source>
        <dbReference type="ARBA" id="ARBA00022714"/>
    </source>
</evidence>
<name>A0ABX2CWX5_9CYAN</name>
<proteinExistence type="inferred from homology"/>
<evidence type="ECO:0000313" key="9">
    <source>
        <dbReference type="Proteomes" id="UP000702425"/>
    </source>
</evidence>
<organism evidence="8 9">
    <name type="scientific">Microcoleus asticus IPMA8</name>
    <dbReference type="NCBI Taxonomy" id="2563858"/>
    <lineage>
        <taxon>Bacteria</taxon>
        <taxon>Bacillati</taxon>
        <taxon>Cyanobacteriota</taxon>
        <taxon>Cyanophyceae</taxon>
        <taxon>Oscillatoriophycideae</taxon>
        <taxon>Oscillatoriales</taxon>
        <taxon>Microcoleaceae</taxon>
        <taxon>Microcoleus</taxon>
        <taxon>Microcoleus asticus</taxon>
    </lineage>
</organism>
<comment type="cofactor">
    <cofactor evidence="5">
        <name>[2Fe-2S] cluster</name>
        <dbReference type="ChEBI" id="CHEBI:190135"/>
    </cofactor>
</comment>
<evidence type="ECO:0000256" key="4">
    <source>
        <dbReference type="ARBA" id="ARBA00023014"/>
    </source>
</evidence>
<sequence length="102" mass="11537">MWVEITGLNQVPEWDVLKVKVEGNSLILNRRGMNVTCYRNACTHLEYPIDMGKVSGGIITCPFHKYQYKLDSGKCLNAPADSLESYPVKIEGDRVFVKIDES</sequence>
<dbReference type="Pfam" id="PF00355">
    <property type="entry name" value="Rieske"/>
    <property type="match status" value="1"/>
</dbReference>
<dbReference type="CDD" id="cd03467">
    <property type="entry name" value="Rieske"/>
    <property type="match status" value="1"/>
</dbReference>
<gene>
    <name evidence="8" type="primary">ndoA_1</name>
    <name evidence="8" type="ORF">E5S67_01846</name>
</gene>
<evidence type="ECO:0000256" key="3">
    <source>
        <dbReference type="ARBA" id="ARBA00023004"/>
    </source>
</evidence>
<protein>
    <submittedName>
        <fullName evidence="8">Naphthalene 1,2-dioxygenase system ferredoxin subunit</fullName>
    </submittedName>
</protein>
<dbReference type="PANTHER" id="PTHR21496:SF0">
    <property type="entry name" value="RIESKE DOMAIN-CONTAINING PROTEIN"/>
    <property type="match status" value="1"/>
</dbReference>
<evidence type="ECO:0000256" key="6">
    <source>
        <dbReference type="ARBA" id="ARBA00038001"/>
    </source>
</evidence>
<keyword evidence="1" id="KW-0001">2Fe-2S</keyword>
<keyword evidence="9" id="KW-1185">Reference proteome</keyword>
<dbReference type="PROSITE" id="PS51296">
    <property type="entry name" value="RIESKE"/>
    <property type="match status" value="1"/>
</dbReference>
<comment type="similarity">
    <text evidence="6">Belongs to the bacterial ring-hydroxylating dioxygenase ferredoxin component family.</text>
</comment>